<accession>A0AAE3VCZ0</accession>
<name>A0AAE3VCZ0_9BACT</name>
<dbReference type="AlphaFoldDB" id="A0AAE3VCZ0"/>
<proteinExistence type="predicted"/>
<dbReference type="EMBL" id="JAUSVL010000001">
    <property type="protein sequence ID" value="MDQ0288023.1"/>
    <property type="molecule type" value="Genomic_DNA"/>
</dbReference>
<reference evidence="1" key="1">
    <citation type="submission" date="2023-07" db="EMBL/GenBank/DDBJ databases">
        <title>Genomic Encyclopedia of Type Strains, Phase IV (KMG-IV): sequencing the most valuable type-strain genomes for metagenomic binning, comparative biology and taxonomic classification.</title>
        <authorList>
            <person name="Goeker M."/>
        </authorList>
    </citation>
    <scope>NUCLEOTIDE SEQUENCE</scope>
    <source>
        <strain evidence="1">DSM 24202</strain>
    </source>
</reference>
<evidence type="ECO:0000313" key="1">
    <source>
        <dbReference type="EMBL" id="MDQ0288023.1"/>
    </source>
</evidence>
<sequence>MDWTVGTFGTMGNDALDAGDCLTDAGDCLTDAGDSWERRRGLLTDYRPCETSCLVPAQSVQHEVK</sequence>
<keyword evidence="2" id="KW-1185">Reference proteome</keyword>
<dbReference type="Proteomes" id="UP001238163">
    <property type="component" value="Unassembled WGS sequence"/>
</dbReference>
<protein>
    <submittedName>
        <fullName evidence="1">Uncharacterized protein</fullName>
    </submittedName>
</protein>
<organism evidence="1 2">
    <name type="scientific">Oligosphaera ethanolica</name>
    <dbReference type="NCBI Taxonomy" id="760260"/>
    <lineage>
        <taxon>Bacteria</taxon>
        <taxon>Pseudomonadati</taxon>
        <taxon>Lentisphaerota</taxon>
        <taxon>Oligosphaeria</taxon>
        <taxon>Oligosphaerales</taxon>
        <taxon>Oligosphaeraceae</taxon>
        <taxon>Oligosphaera</taxon>
    </lineage>
</organism>
<gene>
    <name evidence="1" type="ORF">J3R75_000130</name>
</gene>
<evidence type="ECO:0000313" key="2">
    <source>
        <dbReference type="Proteomes" id="UP001238163"/>
    </source>
</evidence>
<comment type="caution">
    <text evidence="1">The sequence shown here is derived from an EMBL/GenBank/DDBJ whole genome shotgun (WGS) entry which is preliminary data.</text>
</comment>